<protein>
    <recommendedName>
        <fullName evidence="5">3'-5' exonuclease domain-containing protein</fullName>
    </recommendedName>
</protein>
<keyword evidence="2" id="KW-0378">Hydrolase</keyword>
<organism evidence="6 7">
    <name type="scientific">Petrolisthes cinctipes</name>
    <name type="common">Flat porcelain crab</name>
    <dbReference type="NCBI Taxonomy" id="88211"/>
    <lineage>
        <taxon>Eukaryota</taxon>
        <taxon>Metazoa</taxon>
        <taxon>Ecdysozoa</taxon>
        <taxon>Arthropoda</taxon>
        <taxon>Crustacea</taxon>
        <taxon>Multicrustacea</taxon>
        <taxon>Malacostraca</taxon>
        <taxon>Eumalacostraca</taxon>
        <taxon>Eucarida</taxon>
        <taxon>Decapoda</taxon>
        <taxon>Pleocyemata</taxon>
        <taxon>Anomura</taxon>
        <taxon>Galatheoidea</taxon>
        <taxon>Porcellanidae</taxon>
        <taxon>Petrolisthes</taxon>
    </lineage>
</organism>
<keyword evidence="4" id="KW-1133">Transmembrane helix</keyword>
<dbReference type="Gene3D" id="3.30.420.10">
    <property type="entry name" value="Ribonuclease H-like superfamily/Ribonuclease H"/>
    <property type="match status" value="1"/>
</dbReference>
<dbReference type="GO" id="GO:0005634">
    <property type="term" value="C:nucleus"/>
    <property type="evidence" value="ECO:0007669"/>
    <property type="project" value="TreeGrafter"/>
</dbReference>
<dbReference type="Pfam" id="PF01612">
    <property type="entry name" value="DNA_pol_A_exo1"/>
    <property type="match status" value="1"/>
</dbReference>
<dbReference type="EMBL" id="JAWQEG010000261">
    <property type="protein sequence ID" value="KAK3892389.1"/>
    <property type="molecule type" value="Genomic_DNA"/>
</dbReference>
<reference evidence="6" key="1">
    <citation type="submission" date="2023-10" db="EMBL/GenBank/DDBJ databases">
        <title>Genome assemblies of two species of porcelain crab, Petrolisthes cinctipes and Petrolisthes manimaculis (Anomura: Porcellanidae).</title>
        <authorList>
            <person name="Angst P."/>
        </authorList>
    </citation>
    <scope>NUCLEOTIDE SEQUENCE</scope>
    <source>
        <strain evidence="6">PB745_01</strain>
        <tissue evidence="6">Gill</tissue>
    </source>
</reference>
<dbReference type="GO" id="GO:0006139">
    <property type="term" value="P:nucleobase-containing compound metabolic process"/>
    <property type="evidence" value="ECO:0007669"/>
    <property type="project" value="InterPro"/>
</dbReference>
<dbReference type="GO" id="GO:0008408">
    <property type="term" value="F:3'-5' exonuclease activity"/>
    <property type="evidence" value="ECO:0007669"/>
    <property type="project" value="InterPro"/>
</dbReference>
<keyword evidence="4" id="KW-0472">Membrane</keyword>
<accession>A0AAE1L0Z4</accession>
<feature type="transmembrane region" description="Helical" evidence="4">
    <location>
        <begin position="7"/>
        <end position="31"/>
    </location>
</feature>
<evidence type="ECO:0000256" key="2">
    <source>
        <dbReference type="ARBA" id="ARBA00022801"/>
    </source>
</evidence>
<evidence type="ECO:0000256" key="4">
    <source>
        <dbReference type="SAM" id="Phobius"/>
    </source>
</evidence>
<dbReference type="InterPro" id="IPR012337">
    <property type="entry name" value="RNaseH-like_sf"/>
</dbReference>
<evidence type="ECO:0000256" key="1">
    <source>
        <dbReference type="ARBA" id="ARBA00022722"/>
    </source>
</evidence>
<feature type="domain" description="3'-5' exonuclease" evidence="5">
    <location>
        <begin position="73"/>
        <end position="228"/>
    </location>
</feature>
<keyword evidence="4" id="KW-0812">Transmembrane</keyword>
<keyword evidence="1" id="KW-0540">Nuclease</keyword>
<keyword evidence="3" id="KW-0269">Exonuclease</keyword>
<dbReference type="PANTHER" id="PTHR13620">
    <property type="entry name" value="3-5 EXONUCLEASE"/>
    <property type="match status" value="1"/>
</dbReference>
<dbReference type="InterPro" id="IPR051132">
    <property type="entry name" value="3-5_Exonuclease_domain"/>
</dbReference>
<sequence length="442" mass="49580">MVRWGRMVIGAVVVAATGGGVVGSLLLYRYLRQHTTIAHKLLAWRTRRIVKRALKRIHVVEDEETWEKVLPLLISESRREGAVGVDCEWTNTHSQRKPVALLQLATCSGLCVIIRLSHMQSNIPPSLKSLLEDDTILKVGIATLDDSTLLHTDYCIKVHGCVDLRHLAVQIKEGPEKHQHQHSQEGDRKALGLGLNALSTRHLGLKLDKDIRIRTSNWDADTLTNRQLCGGTFPWSDKHGGDWSPQQSCPLLGHQNRLQNTPGLCHQSRQEMLVSLQRHYYHKGGCPVQNHAHHSIHISAHSRDLGLLVERLLSVKDLELLNMRLLDVKLPDLELLDVRLPDLGLLELRLLDLRLPDLRLPDLGLLELRLPDLGLLELRLLDLRLPDLGLLELRLLDLRLLDLGLLELETAGPETAGCEGPETVVFLVVPPNRAISSATQKE</sequence>
<dbReference type="Proteomes" id="UP001286313">
    <property type="component" value="Unassembled WGS sequence"/>
</dbReference>
<dbReference type="InterPro" id="IPR002562">
    <property type="entry name" value="3'-5'_exonuclease_dom"/>
</dbReference>
<dbReference type="CDD" id="cd06141">
    <property type="entry name" value="WRN_exo"/>
    <property type="match status" value="1"/>
</dbReference>
<evidence type="ECO:0000259" key="5">
    <source>
        <dbReference type="Pfam" id="PF01612"/>
    </source>
</evidence>
<name>A0AAE1L0Z4_PETCI</name>
<dbReference type="GO" id="GO:0005737">
    <property type="term" value="C:cytoplasm"/>
    <property type="evidence" value="ECO:0007669"/>
    <property type="project" value="TreeGrafter"/>
</dbReference>
<evidence type="ECO:0000256" key="3">
    <source>
        <dbReference type="ARBA" id="ARBA00022839"/>
    </source>
</evidence>
<gene>
    <name evidence="6" type="ORF">Pcinc_003759</name>
</gene>
<dbReference type="AlphaFoldDB" id="A0AAE1L0Z4"/>
<dbReference type="GO" id="GO:0003676">
    <property type="term" value="F:nucleic acid binding"/>
    <property type="evidence" value="ECO:0007669"/>
    <property type="project" value="InterPro"/>
</dbReference>
<dbReference type="PANTHER" id="PTHR13620:SF104">
    <property type="entry name" value="EXONUCLEASE 3'-5' DOMAIN-CONTAINING PROTEIN 2"/>
    <property type="match status" value="1"/>
</dbReference>
<dbReference type="SUPFAM" id="SSF53098">
    <property type="entry name" value="Ribonuclease H-like"/>
    <property type="match status" value="1"/>
</dbReference>
<evidence type="ECO:0000313" key="7">
    <source>
        <dbReference type="Proteomes" id="UP001286313"/>
    </source>
</evidence>
<evidence type="ECO:0000313" key="6">
    <source>
        <dbReference type="EMBL" id="KAK3892389.1"/>
    </source>
</evidence>
<proteinExistence type="predicted"/>
<keyword evidence="7" id="KW-1185">Reference proteome</keyword>
<comment type="caution">
    <text evidence="6">The sequence shown here is derived from an EMBL/GenBank/DDBJ whole genome shotgun (WGS) entry which is preliminary data.</text>
</comment>
<dbReference type="InterPro" id="IPR036397">
    <property type="entry name" value="RNaseH_sf"/>
</dbReference>